<keyword evidence="1" id="KW-0472">Membrane</keyword>
<evidence type="ECO:0000313" key="2">
    <source>
        <dbReference type="EMBL" id="OGC86068.1"/>
    </source>
</evidence>
<sequence length="96" mass="10267">MTASSRWIYAVTFLLAAAGFLLPFWPLTVVGIVLCALSGRWLFAVAVALLFDVAWGAPTGAGHFLLFPFTALALVAGLARLIGGHYFLDKSPQETL</sequence>
<dbReference type="AlphaFoldDB" id="A0A1F4XWV0"/>
<keyword evidence="1" id="KW-0812">Transmembrane</keyword>
<feature type="transmembrane region" description="Helical" evidence="1">
    <location>
        <begin position="63"/>
        <end position="88"/>
    </location>
</feature>
<feature type="transmembrane region" description="Helical" evidence="1">
    <location>
        <begin position="7"/>
        <end position="25"/>
    </location>
</feature>
<accession>A0A1F4XWV0</accession>
<evidence type="ECO:0000313" key="3">
    <source>
        <dbReference type="Proteomes" id="UP000178585"/>
    </source>
</evidence>
<keyword evidence="1" id="KW-1133">Transmembrane helix</keyword>
<dbReference type="STRING" id="1797245.A2949_02850"/>
<gene>
    <name evidence="2" type="ORF">A2949_02850</name>
</gene>
<feature type="transmembrane region" description="Helical" evidence="1">
    <location>
        <begin position="31"/>
        <end position="51"/>
    </location>
</feature>
<dbReference type="EMBL" id="MEWZ01000032">
    <property type="protein sequence ID" value="OGC86068.1"/>
    <property type="molecule type" value="Genomic_DNA"/>
</dbReference>
<protein>
    <submittedName>
        <fullName evidence="2">Uncharacterized protein</fullName>
    </submittedName>
</protein>
<reference evidence="2 3" key="1">
    <citation type="journal article" date="2016" name="Nat. Commun.">
        <title>Thousands of microbial genomes shed light on interconnected biogeochemical processes in an aquifer system.</title>
        <authorList>
            <person name="Anantharaman K."/>
            <person name="Brown C.T."/>
            <person name="Hug L.A."/>
            <person name="Sharon I."/>
            <person name="Castelle C.J."/>
            <person name="Probst A.J."/>
            <person name="Thomas B.C."/>
            <person name="Singh A."/>
            <person name="Wilkins M.J."/>
            <person name="Karaoz U."/>
            <person name="Brodie E.L."/>
            <person name="Williams K.H."/>
            <person name="Hubbard S.S."/>
            <person name="Banfield J.F."/>
        </authorList>
    </citation>
    <scope>NUCLEOTIDE SEQUENCE [LARGE SCALE GENOMIC DNA]</scope>
</reference>
<comment type="caution">
    <text evidence="2">The sequence shown here is derived from an EMBL/GenBank/DDBJ whole genome shotgun (WGS) entry which is preliminary data.</text>
</comment>
<proteinExistence type="predicted"/>
<name>A0A1F4XWV0_9BACT</name>
<dbReference type="Proteomes" id="UP000178585">
    <property type="component" value="Unassembled WGS sequence"/>
</dbReference>
<organism evidence="2 3">
    <name type="scientific">Candidatus Adlerbacteria bacterium RIFCSPLOWO2_01_FULL_54_21b</name>
    <dbReference type="NCBI Taxonomy" id="1797245"/>
    <lineage>
        <taxon>Bacteria</taxon>
        <taxon>Candidatus Adleribacteriota</taxon>
    </lineage>
</organism>
<evidence type="ECO:0000256" key="1">
    <source>
        <dbReference type="SAM" id="Phobius"/>
    </source>
</evidence>